<proteinExistence type="inferred from homology"/>
<gene>
    <name evidence="8" type="primary">TBLA0B05960</name>
    <name evidence="8" type="ORF">TBLA_0B05960</name>
</gene>
<evidence type="ECO:0000256" key="4">
    <source>
        <dbReference type="ARBA" id="ARBA00023128"/>
    </source>
</evidence>
<dbReference type="CDD" id="cd23701">
    <property type="entry name" value="At1g26750"/>
    <property type="match status" value="1"/>
</dbReference>
<organism evidence="8 9">
    <name type="scientific">Henningerozyma blattae (strain ATCC 34711 / CBS 6284 / DSM 70876 / NBRC 10599 / NRRL Y-10934 / UCD 77-7)</name>
    <name type="common">Yeast</name>
    <name type="synonym">Tetrapisispora blattae</name>
    <dbReference type="NCBI Taxonomy" id="1071380"/>
    <lineage>
        <taxon>Eukaryota</taxon>
        <taxon>Fungi</taxon>
        <taxon>Dikarya</taxon>
        <taxon>Ascomycota</taxon>
        <taxon>Saccharomycotina</taxon>
        <taxon>Saccharomycetes</taxon>
        <taxon>Saccharomycetales</taxon>
        <taxon>Saccharomycetaceae</taxon>
        <taxon>Henningerozyma</taxon>
    </lineage>
</organism>
<comment type="similarity">
    <text evidence="2">Belongs to the mitochondrion-specific ribosomal protein mS23 family.</text>
</comment>
<protein>
    <recommendedName>
        <fullName evidence="6">37S ribosomal protein S25, mitochondrial</fullName>
    </recommendedName>
</protein>
<evidence type="ECO:0000256" key="7">
    <source>
        <dbReference type="SAM" id="MobiDB-lite"/>
    </source>
</evidence>
<dbReference type="InParanoid" id="I2GZ70"/>
<dbReference type="GO" id="GO:0003735">
    <property type="term" value="F:structural constituent of ribosome"/>
    <property type="evidence" value="ECO:0007669"/>
    <property type="project" value="UniProtKB-UniRule"/>
</dbReference>
<dbReference type="EMBL" id="HE806317">
    <property type="protein sequence ID" value="CCH59422.1"/>
    <property type="molecule type" value="Genomic_DNA"/>
</dbReference>
<dbReference type="InterPro" id="IPR059242">
    <property type="entry name" value="mS23_dom"/>
</dbReference>
<dbReference type="GeneID" id="14494271"/>
<keyword evidence="5 6" id="KW-0687">Ribonucleoprotein</keyword>
<evidence type="ECO:0000256" key="1">
    <source>
        <dbReference type="ARBA" id="ARBA00004173"/>
    </source>
</evidence>
<dbReference type="RefSeq" id="XP_004178941.1">
    <property type="nucleotide sequence ID" value="XM_004178893.1"/>
</dbReference>
<dbReference type="OMA" id="ENWKIWA"/>
<dbReference type="PANTHER" id="PTHR37799">
    <property type="entry name" value="37S RIBOSOMAL PROTEIN S25, MITOCHONDRIAL"/>
    <property type="match status" value="1"/>
</dbReference>
<dbReference type="KEGG" id="tbl:TBLA_0B05960"/>
<dbReference type="AlphaFoldDB" id="I2GZ70"/>
<dbReference type="PIRSF" id="PIRSF029764">
    <property type="entry name" value="RSM25"/>
    <property type="match status" value="1"/>
</dbReference>
<comment type="subunit">
    <text evidence="6">Component of the mitochondrial small ribosomal subunit.</text>
</comment>
<reference evidence="8 9" key="1">
    <citation type="journal article" date="2011" name="Proc. Natl. Acad. Sci. U.S.A.">
        <title>Evolutionary erosion of yeast sex chromosomes by mating-type switching accidents.</title>
        <authorList>
            <person name="Gordon J.L."/>
            <person name="Armisen D."/>
            <person name="Proux-Wera E."/>
            <person name="Oheigeartaigh S.S."/>
            <person name="Byrne K.P."/>
            <person name="Wolfe K.H."/>
        </authorList>
    </citation>
    <scope>NUCLEOTIDE SEQUENCE [LARGE SCALE GENOMIC DNA]</scope>
    <source>
        <strain evidence="9">ATCC 34711 / CBS 6284 / DSM 70876 / NBRC 10599 / NRRL Y-10934 / UCD 77-7</strain>
    </source>
</reference>
<accession>I2GZ70</accession>
<keyword evidence="9" id="KW-1185">Reference proteome</keyword>
<dbReference type="GO" id="GO:0005763">
    <property type="term" value="C:mitochondrial small ribosomal subunit"/>
    <property type="evidence" value="ECO:0007669"/>
    <property type="project" value="UniProtKB-UniRule"/>
</dbReference>
<evidence type="ECO:0000313" key="9">
    <source>
        <dbReference type="Proteomes" id="UP000002866"/>
    </source>
</evidence>
<dbReference type="Proteomes" id="UP000002866">
    <property type="component" value="Chromosome 2"/>
</dbReference>
<dbReference type="HOGENOM" id="CLU_081350_0_0_1"/>
<dbReference type="OrthoDB" id="5542239at2759"/>
<evidence type="ECO:0000256" key="2">
    <source>
        <dbReference type="ARBA" id="ARBA00009864"/>
    </source>
</evidence>
<feature type="region of interest" description="Disordered" evidence="7">
    <location>
        <begin position="230"/>
        <end position="266"/>
    </location>
</feature>
<evidence type="ECO:0000256" key="5">
    <source>
        <dbReference type="ARBA" id="ARBA00023274"/>
    </source>
</evidence>
<comment type="subcellular location">
    <subcellularLocation>
        <location evidence="1 6">Mitochondrion</location>
    </subcellularLocation>
</comment>
<dbReference type="Pfam" id="PF13741">
    <property type="entry name" value="MRP-S25"/>
    <property type="match status" value="1"/>
</dbReference>
<evidence type="ECO:0000256" key="6">
    <source>
        <dbReference type="PIRNR" id="PIRNR029764"/>
    </source>
</evidence>
<dbReference type="STRING" id="1071380.I2GZ70"/>
<keyword evidence="4 6" id="KW-0496">Mitochondrion</keyword>
<dbReference type="eggNOG" id="ENOG502RZQQ">
    <property type="taxonomic scope" value="Eukaryota"/>
</dbReference>
<keyword evidence="3 6" id="KW-0689">Ribosomal protein</keyword>
<feature type="compositionally biased region" description="Acidic residues" evidence="7">
    <location>
        <begin position="252"/>
        <end position="266"/>
    </location>
</feature>
<feature type="compositionally biased region" description="Basic and acidic residues" evidence="7">
    <location>
        <begin position="230"/>
        <end position="251"/>
    </location>
</feature>
<dbReference type="FunCoup" id="I2GZ70">
    <property type="interactions" value="173"/>
</dbReference>
<evidence type="ECO:0000256" key="3">
    <source>
        <dbReference type="ARBA" id="ARBA00022980"/>
    </source>
</evidence>
<dbReference type="InterPro" id="IPR016939">
    <property type="entry name" value="Ribosomal_mS23_fun"/>
</dbReference>
<name>I2GZ70_HENB6</name>
<dbReference type="PANTHER" id="PTHR37799:SF1">
    <property type="entry name" value="SMALL RIBOSOMAL SUBUNIT PROTEIN MS23"/>
    <property type="match status" value="1"/>
</dbReference>
<evidence type="ECO:0000313" key="8">
    <source>
        <dbReference type="EMBL" id="CCH59422.1"/>
    </source>
</evidence>
<sequence>MKIQQNAVNVLERTSAYLQAGMIKKPPVWYDVVAATPPSKKFTREPKFINPSTNKRTVEFKPLKDYLNRTTGLYKTRANSIDKKNAVSSLYKIPKLTYIEDKLRKLFYEQHPWELTRPKIVMENHGEVTYDWSRLLQLGKPLDGESVVQRTLFLLKTKEHRKLIDAYNQARFEFYRLRMAEEIQEQVAQEESEMFGAVFGSTTIEFGIEKEQEMIDSWKVEAIKETEINEAKRSKESVSWKTDSLEGKEDEFNTGDILEAEPETTN</sequence>